<keyword evidence="1" id="KW-0472">Membrane</keyword>
<organism evidence="2 3">
    <name type="scientific">Gordonia phosphorivorans</name>
    <dbReference type="NCBI Taxonomy" id="1056982"/>
    <lineage>
        <taxon>Bacteria</taxon>
        <taxon>Bacillati</taxon>
        <taxon>Actinomycetota</taxon>
        <taxon>Actinomycetes</taxon>
        <taxon>Mycobacteriales</taxon>
        <taxon>Gordoniaceae</taxon>
        <taxon>Gordonia</taxon>
    </lineage>
</organism>
<dbReference type="RefSeq" id="WP_382365085.1">
    <property type="nucleotide sequence ID" value="NZ_JBHLWV010000024.1"/>
</dbReference>
<dbReference type="InterPro" id="IPR022062">
    <property type="entry name" value="DUF3618"/>
</dbReference>
<feature type="transmembrane region" description="Helical" evidence="1">
    <location>
        <begin position="54"/>
        <end position="72"/>
    </location>
</feature>
<gene>
    <name evidence="2" type="ORF">ACFFJD_13745</name>
</gene>
<dbReference type="Pfam" id="PF12277">
    <property type="entry name" value="DUF3618"/>
    <property type="match status" value="1"/>
</dbReference>
<protein>
    <submittedName>
        <fullName evidence="2">DUF3618 domain-containing protein</fullName>
    </submittedName>
</protein>
<keyword evidence="1" id="KW-1133">Transmembrane helix</keyword>
<comment type="caution">
    <text evidence="2">The sequence shown here is derived from an EMBL/GenBank/DDBJ whole genome shotgun (WGS) entry which is preliminary data.</text>
</comment>
<keyword evidence="1" id="KW-0812">Transmembrane</keyword>
<sequence length="74" mass="8069">MADDTERIEQEIARAREELATTLDQLADRANPQRLADDLKTKALALLSSPPVKFSLIGAGALTVVIVVRKIVKN</sequence>
<evidence type="ECO:0000313" key="2">
    <source>
        <dbReference type="EMBL" id="MFC0315913.1"/>
    </source>
</evidence>
<proteinExistence type="predicted"/>
<accession>A0ABV6HDA1</accession>
<dbReference type="Proteomes" id="UP001589783">
    <property type="component" value="Unassembled WGS sequence"/>
</dbReference>
<evidence type="ECO:0000256" key="1">
    <source>
        <dbReference type="SAM" id="Phobius"/>
    </source>
</evidence>
<dbReference type="EMBL" id="JBHLWV010000024">
    <property type="protein sequence ID" value="MFC0315913.1"/>
    <property type="molecule type" value="Genomic_DNA"/>
</dbReference>
<keyword evidence="3" id="KW-1185">Reference proteome</keyword>
<name>A0ABV6HDA1_9ACTN</name>
<evidence type="ECO:0000313" key="3">
    <source>
        <dbReference type="Proteomes" id="UP001589783"/>
    </source>
</evidence>
<reference evidence="2 3" key="1">
    <citation type="submission" date="2024-09" db="EMBL/GenBank/DDBJ databases">
        <authorList>
            <person name="Sun Q."/>
            <person name="Mori K."/>
        </authorList>
    </citation>
    <scope>NUCLEOTIDE SEQUENCE [LARGE SCALE GENOMIC DNA]</scope>
    <source>
        <strain evidence="2 3">CCM 7957</strain>
    </source>
</reference>